<dbReference type="InterPro" id="IPR008027">
    <property type="entry name" value="QCR9"/>
</dbReference>
<evidence type="ECO:0000256" key="12">
    <source>
        <dbReference type="RuleBase" id="RU368056"/>
    </source>
</evidence>
<evidence type="ECO:0000256" key="4">
    <source>
        <dbReference type="ARBA" id="ARBA00022660"/>
    </source>
</evidence>
<keyword evidence="9 12" id="KW-0496">Mitochondrion</keyword>
<accession>A0AAW1Q542</accession>
<dbReference type="FunFam" id="1.20.5.260:FF:000002">
    <property type="entry name" value="cytochrome b-c1 complex subunit 9"/>
    <property type="match status" value="1"/>
</dbReference>
<evidence type="ECO:0000256" key="8">
    <source>
        <dbReference type="ARBA" id="ARBA00022989"/>
    </source>
</evidence>
<evidence type="ECO:0000256" key="7">
    <source>
        <dbReference type="ARBA" id="ARBA00022982"/>
    </source>
</evidence>
<dbReference type="InterPro" id="IPR036656">
    <property type="entry name" value="QCR9_sf"/>
</dbReference>
<name>A0AAW1Q542_9CHLO</name>
<keyword evidence="10 12" id="KW-0472">Membrane</keyword>
<keyword evidence="8 12" id="KW-1133">Transmembrane helix</keyword>
<feature type="transmembrane region" description="Helical" evidence="12">
    <location>
        <begin position="27"/>
        <end position="44"/>
    </location>
</feature>
<evidence type="ECO:0000256" key="5">
    <source>
        <dbReference type="ARBA" id="ARBA00022692"/>
    </source>
</evidence>
<evidence type="ECO:0000313" key="14">
    <source>
        <dbReference type="Proteomes" id="UP001489004"/>
    </source>
</evidence>
<dbReference type="AlphaFoldDB" id="A0AAW1Q542"/>
<evidence type="ECO:0000313" key="13">
    <source>
        <dbReference type="EMBL" id="KAK9815339.1"/>
    </source>
</evidence>
<sequence>MATQSAPRSPSSPLLDAGYKLLMRRNAVYVAFILGGAIIGERVVDYSINKLWEKNNQGKLYKHLEGTVIGGEKAEEE</sequence>
<dbReference type="GO" id="GO:0005743">
    <property type="term" value="C:mitochondrial inner membrane"/>
    <property type="evidence" value="ECO:0007669"/>
    <property type="project" value="UniProtKB-SubCell"/>
</dbReference>
<comment type="caution">
    <text evidence="13">The sequence shown here is derived from an EMBL/GenBank/DDBJ whole genome shotgun (WGS) entry which is preliminary data.</text>
</comment>
<evidence type="ECO:0000256" key="3">
    <source>
        <dbReference type="ARBA" id="ARBA00022448"/>
    </source>
</evidence>
<keyword evidence="14" id="KW-1185">Reference proteome</keyword>
<evidence type="ECO:0000256" key="11">
    <source>
        <dbReference type="ARBA" id="ARBA00044247"/>
    </source>
</evidence>
<comment type="similarity">
    <text evidence="2 12">Belongs to the UQCR10/QCR9 family.</text>
</comment>
<dbReference type="Proteomes" id="UP001489004">
    <property type="component" value="Unassembled WGS sequence"/>
</dbReference>
<gene>
    <name evidence="13" type="ORF">WJX72_001948</name>
</gene>
<dbReference type="Pfam" id="PF05365">
    <property type="entry name" value="UCR_UQCRX_QCR9"/>
    <property type="match status" value="1"/>
</dbReference>
<comment type="subcellular location">
    <subcellularLocation>
        <location evidence="1 12">Mitochondrion inner membrane</location>
        <topology evidence="1 12">Single-pass membrane protein</topology>
    </subcellularLocation>
</comment>
<proteinExistence type="inferred from homology"/>
<evidence type="ECO:0000256" key="6">
    <source>
        <dbReference type="ARBA" id="ARBA00022792"/>
    </source>
</evidence>
<dbReference type="PANTHER" id="PTHR12980">
    <property type="entry name" value="UBIQUINOL-CYTOCHROME C REDUCTASE COMPLEX, SUBUNIT X"/>
    <property type="match status" value="1"/>
</dbReference>
<reference evidence="13 14" key="1">
    <citation type="journal article" date="2024" name="Nat. Commun.">
        <title>Phylogenomics reveals the evolutionary origins of lichenization in chlorophyte algae.</title>
        <authorList>
            <person name="Puginier C."/>
            <person name="Libourel C."/>
            <person name="Otte J."/>
            <person name="Skaloud P."/>
            <person name="Haon M."/>
            <person name="Grisel S."/>
            <person name="Petersen M."/>
            <person name="Berrin J.G."/>
            <person name="Delaux P.M."/>
            <person name="Dal Grande F."/>
            <person name="Keller J."/>
        </authorList>
    </citation>
    <scope>NUCLEOTIDE SEQUENCE [LARGE SCALE GENOMIC DNA]</scope>
    <source>
        <strain evidence="13 14">SAG 2043</strain>
    </source>
</reference>
<dbReference type="SUPFAM" id="SSF81514">
    <property type="entry name" value="Subunit X (non-heme 7 kDa protein) of cytochrome bc1 complex (Ubiquinol-cytochrome c reductase)"/>
    <property type="match status" value="1"/>
</dbReference>
<evidence type="ECO:0000256" key="9">
    <source>
        <dbReference type="ARBA" id="ARBA00023128"/>
    </source>
</evidence>
<dbReference type="GO" id="GO:0006122">
    <property type="term" value="P:mitochondrial electron transport, ubiquinol to cytochrome c"/>
    <property type="evidence" value="ECO:0007669"/>
    <property type="project" value="UniProtKB-UniRule"/>
</dbReference>
<keyword evidence="6 12" id="KW-0999">Mitochondrion inner membrane</keyword>
<keyword evidence="5 12" id="KW-0812">Transmembrane</keyword>
<organism evidence="13 14">
    <name type="scientific">[Myrmecia] bisecta</name>
    <dbReference type="NCBI Taxonomy" id="41462"/>
    <lineage>
        <taxon>Eukaryota</taxon>
        <taxon>Viridiplantae</taxon>
        <taxon>Chlorophyta</taxon>
        <taxon>core chlorophytes</taxon>
        <taxon>Trebouxiophyceae</taxon>
        <taxon>Trebouxiales</taxon>
        <taxon>Trebouxiaceae</taxon>
        <taxon>Myrmecia</taxon>
    </lineage>
</organism>
<evidence type="ECO:0000256" key="1">
    <source>
        <dbReference type="ARBA" id="ARBA00004434"/>
    </source>
</evidence>
<dbReference type="Gene3D" id="1.20.5.260">
    <property type="entry name" value="Cytochrome b-c1 complex subunit 9"/>
    <property type="match status" value="1"/>
</dbReference>
<keyword evidence="7 12" id="KW-0249">Electron transport</keyword>
<keyword evidence="4 12" id="KW-0679">Respiratory chain</keyword>
<keyword evidence="3 12" id="KW-0813">Transport</keyword>
<comment type="subunit">
    <text evidence="12">Component of the ubiquinol-cytochrome c oxidoreductase (cytochrome b-c1 complex, complex III, CIII), a multisubunit enzyme composed of 3 respiratory subunits cytochrome b, cytochrome c1 and Rieske protein, 2 core protein subunits, and additional low-molecular weight protein subunits.</text>
</comment>
<evidence type="ECO:0000256" key="10">
    <source>
        <dbReference type="ARBA" id="ARBA00023136"/>
    </source>
</evidence>
<dbReference type="GO" id="GO:0045275">
    <property type="term" value="C:respiratory chain complex III"/>
    <property type="evidence" value="ECO:0007669"/>
    <property type="project" value="UniProtKB-UniRule"/>
</dbReference>
<comment type="function">
    <text evidence="12">Component of the ubiquinol-cytochrome c oxidoreductase, a multisubunit transmembrane complex that is part of the mitochondrial electron transport chain which drives oxidative phosphorylation. The complex plays an important role in the uptake of multiple carbon sources present in different host niches.</text>
</comment>
<protein>
    <recommendedName>
        <fullName evidence="11 12">Complex III subunit 9</fullName>
    </recommendedName>
</protein>
<dbReference type="EMBL" id="JALJOR010000006">
    <property type="protein sequence ID" value="KAK9815339.1"/>
    <property type="molecule type" value="Genomic_DNA"/>
</dbReference>
<evidence type="ECO:0000256" key="2">
    <source>
        <dbReference type="ARBA" id="ARBA00007856"/>
    </source>
</evidence>
<dbReference type="PANTHER" id="PTHR12980:SF0">
    <property type="entry name" value="CYTOCHROME B-C1 COMPLEX SUBUNIT 9"/>
    <property type="match status" value="1"/>
</dbReference>